<feature type="binding site" evidence="3">
    <location>
        <position position="25"/>
    </location>
    <ligand>
        <name>a divalent metal cation</name>
        <dbReference type="ChEBI" id="CHEBI:60240"/>
        <label>1</label>
    </ligand>
</feature>
<evidence type="ECO:0000256" key="2">
    <source>
        <dbReference type="ARBA" id="ARBA00022801"/>
    </source>
</evidence>
<dbReference type="InterPro" id="IPR018228">
    <property type="entry name" value="DNase_TatD-rel_CS"/>
</dbReference>
<dbReference type="GO" id="GO:0005829">
    <property type="term" value="C:cytosol"/>
    <property type="evidence" value="ECO:0007669"/>
    <property type="project" value="TreeGrafter"/>
</dbReference>
<name>A0A380GR04_9STAP</name>
<dbReference type="InterPro" id="IPR001130">
    <property type="entry name" value="TatD-like"/>
</dbReference>
<dbReference type="PROSITE" id="PS01091">
    <property type="entry name" value="TATD_3"/>
    <property type="match status" value="1"/>
</dbReference>
<dbReference type="Proteomes" id="UP000254100">
    <property type="component" value="Unassembled WGS sequence"/>
</dbReference>
<dbReference type="PIRSF" id="PIRSF005902">
    <property type="entry name" value="DNase_TatD"/>
    <property type="match status" value="1"/>
</dbReference>
<dbReference type="EMBL" id="UHDT01000001">
    <property type="protein sequence ID" value="SUM56559.1"/>
    <property type="molecule type" value="Genomic_DNA"/>
</dbReference>
<dbReference type="GO" id="GO:0046872">
    <property type="term" value="F:metal ion binding"/>
    <property type="evidence" value="ECO:0007669"/>
    <property type="project" value="UniProtKB-KW"/>
</dbReference>
<feature type="binding site" evidence="3">
    <location>
        <position position="172"/>
    </location>
    <ligand>
        <name>a divalent metal cation</name>
        <dbReference type="ChEBI" id="CHEBI:60240"/>
        <label>2</label>
    </ligand>
</feature>
<organism evidence="4 5">
    <name type="scientific">Staphylococcus microti</name>
    <dbReference type="NCBI Taxonomy" id="569857"/>
    <lineage>
        <taxon>Bacteria</taxon>
        <taxon>Bacillati</taxon>
        <taxon>Bacillota</taxon>
        <taxon>Bacilli</taxon>
        <taxon>Bacillales</taxon>
        <taxon>Staphylococcaceae</taxon>
        <taxon>Staphylococcus</taxon>
    </lineage>
</organism>
<reference evidence="4 5" key="1">
    <citation type="submission" date="2018-06" db="EMBL/GenBank/DDBJ databases">
        <authorList>
            <consortium name="Pathogen Informatics"/>
            <person name="Doyle S."/>
        </authorList>
    </citation>
    <scope>NUCLEOTIDE SEQUENCE [LARGE SCALE GENOMIC DNA]</scope>
    <source>
        <strain evidence="4 5">NCTC13832</strain>
    </source>
</reference>
<accession>A0A380GR04</accession>
<evidence type="ECO:0000313" key="5">
    <source>
        <dbReference type="Proteomes" id="UP000254100"/>
    </source>
</evidence>
<sequence>MKDSPLFYKNDVEAKGGSDMLIDTHVHLNADQYDEDLEEVIERALEAGVDRMFVVGFDTKTIERAMRLVEDYDFIYAIIGWHPVDAIDFTEERLAWIEKLAEHPKVIGIGEMGLDYHWDKSPKDVQKEVFRKQIALAKRVKLPIVIHNREATQDCIDILMEEHAEEVGGIMHSFSGSPEIADVVINKLNFHISLGGPVTFKNAKQPKEVAKHVPLDRLLVETDAPYLTPHPYRGKRNEPARVTLVAEQIAELRGISYEEVAQQTTANAERLFNL</sequence>
<evidence type="ECO:0000256" key="3">
    <source>
        <dbReference type="PIRSR" id="PIRSR005902-1"/>
    </source>
</evidence>
<dbReference type="NCBIfam" id="TIGR00010">
    <property type="entry name" value="YchF/TatD family DNA exonuclease"/>
    <property type="match status" value="1"/>
</dbReference>
<dbReference type="FunFam" id="3.20.20.140:FF:000005">
    <property type="entry name" value="TatD family hydrolase"/>
    <property type="match status" value="1"/>
</dbReference>
<feature type="binding site" evidence="3">
    <location>
        <position position="223"/>
    </location>
    <ligand>
        <name>a divalent metal cation</name>
        <dbReference type="ChEBI" id="CHEBI:60240"/>
        <label>1</label>
    </ligand>
</feature>
<dbReference type="PANTHER" id="PTHR46124:SF2">
    <property type="entry name" value="D-AMINOACYL-TRNA DEACYLASE"/>
    <property type="match status" value="1"/>
</dbReference>
<dbReference type="InterPro" id="IPR015991">
    <property type="entry name" value="TatD/YcfH-like"/>
</dbReference>
<dbReference type="AlphaFoldDB" id="A0A380GR04"/>
<feature type="binding site" evidence="3">
    <location>
        <position position="147"/>
    </location>
    <ligand>
        <name>a divalent metal cation</name>
        <dbReference type="ChEBI" id="CHEBI:60240"/>
        <label>2</label>
    </ligand>
</feature>
<dbReference type="SUPFAM" id="SSF51556">
    <property type="entry name" value="Metallo-dependent hydrolases"/>
    <property type="match status" value="1"/>
</dbReference>
<gene>
    <name evidence="4" type="primary">ycfH</name>
    <name evidence="4" type="ORF">NCTC13832_00197</name>
</gene>
<dbReference type="GO" id="GO:0016788">
    <property type="term" value="F:hydrolase activity, acting on ester bonds"/>
    <property type="evidence" value="ECO:0007669"/>
    <property type="project" value="InterPro"/>
</dbReference>
<dbReference type="InterPro" id="IPR032466">
    <property type="entry name" value="Metal_Hydrolase"/>
</dbReference>
<dbReference type="CDD" id="cd01310">
    <property type="entry name" value="TatD_DNAse"/>
    <property type="match status" value="1"/>
</dbReference>
<evidence type="ECO:0000313" key="4">
    <source>
        <dbReference type="EMBL" id="SUM56559.1"/>
    </source>
</evidence>
<feature type="binding site" evidence="3">
    <location>
        <position position="111"/>
    </location>
    <ligand>
        <name>a divalent metal cation</name>
        <dbReference type="ChEBI" id="CHEBI:60240"/>
        <label>1</label>
    </ligand>
</feature>
<dbReference type="EC" id="3.1.21.-" evidence="4"/>
<dbReference type="PANTHER" id="PTHR46124">
    <property type="entry name" value="D-AMINOACYL-TRNA DEACYLASE"/>
    <property type="match status" value="1"/>
</dbReference>
<evidence type="ECO:0000256" key="1">
    <source>
        <dbReference type="ARBA" id="ARBA00022723"/>
    </source>
</evidence>
<keyword evidence="2 4" id="KW-0378">Hydrolase</keyword>
<keyword evidence="1 3" id="KW-0479">Metal-binding</keyword>
<protein>
    <submittedName>
        <fullName evidence="4">TatD family hydrolase</fullName>
        <ecNumber evidence="4">3.1.21.-</ecNumber>
    </submittedName>
</protein>
<dbReference type="GO" id="GO:0004536">
    <property type="term" value="F:DNA nuclease activity"/>
    <property type="evidence" value="ECO:0007669"/>
    <property type="project" value="InterPro"/>
</dbReference>
<dbReference type="Pfam" id="PF01026">
    <property type="entry name" value="TatD_DNase"/>
    <property type="match status" value="1"/>
</dbReference>
<dbReference type="PROSITE" id="PS01137">
    <property type="entry name" value="TATD_1"/>
    <property type="match status" value="1"/>
</dbReference>
<dbReference type="Gene3D" id="3.20.20.140">
    <property type="entry name" value="Metal-dependent hydrolases"/>
    <property type="match status" value="1"/>
</dbReference>
<feature type="binding site" evidence="3">
    <location>
        <position position="27"/>
    </location>
    <ligand>
        <name>a divalent metal cation</name>
        <dbReference type="ChEBI" id="CHEBI:60240"/>
        <label>1</label>
    </ligand>
</feature>
<proteinExistence type="predicted"/>